<reference evidence="1" key="1">
    <citation type="submission" date="2020-10" db="EMBL/GenBank/DDBJ databases">
        <authorList>
            <person name="Kikuchi T."/>
        </authorList>
    </citation>
    <scope>NUCLEOTIDE SEQUENCE</scope>
    <source>
        <strain evidence="1">NKZ352</strain>
    </source>
</reference>
<protein>
    <submittedName>
        <fullName evidence="1">Uncharacterized protein</fullName>
    </submittedName>
</protein>
<keyword evidence="2" id="KW-1185">Reference proteome</keyword>
<accession>A0A8S1HGM9</accession>
<dbReference type="EMBL" id="CAJGYM010000043">
    <property type="protein sequence ID" value="CAD6194327.1"/>
    <property type="molecule type" value="Genomic_DNA"/>
</dbReference>
<dbReference type="Gene3D" id="3.30.420.10">
    <property type="entry name" value="Ribonuclease H-like superfamily/Ribonuclease H"/>
    <property type="match status" value="1"/>
</dbReference>
<dbReference type="AlphaFoldDB" id="A0A8S1HGM9"/>
<gene>
    <name evidence="1" type="ORF">CAUJ_LOCUS10246</name>
</gene>
<dbReference type="OrthoDB" id="4843387at2759"/>
<dbReference type="GO" id="GO:0003676">
    <property type="term" value="F:nucleic acid binding"/>
    <property type="evidence" value="ECO:0007669"/>
    <property type="project" value="InterPro"/>
</dbReference>
<sequence length="118" mass="13852">MRIALVRGCFCALGMCPLHRIVGDIDRNMYKDFLEKKNDPNQQSKDVCKWFGCRKMCRLDWPSRSPDLKIIEIIVAEKFPQLQEEWKKIDQACIDKITDSLPRRCRDVIDSKNAVTTY</sequence>
<dbReference type="Proteomes" id="UP000835052">
    <property type="component" value="Unassembled WGS sequence"/>
</dbReference>
<name>A0A8S1HGM9_9PELO</name>
<evidence type="ECO:0000313" key="2">
    <source>
        <dbReference type="Proteomes" id="UP000835052"/>
    </source>
</evidence>
<comment type="caution">
    <text evidence="1">The sequence shown here is derived from an EMBL/GenBank/DDBJ whole genome shotgun (WGS) entry which is preliminary data.</text>
</comment>
<dbReference type="InterPro" id="IPR036397">
    <property type="entry name" value="RNaseH_sf"/>
</dbReference>
<evidence type="ECO:0000313" key="1">
    <source>
        <dbReference type="EMBL" id="CAD6194327.1"/>
    </source>
</evidence>
<proteinExistence type="predicted"/>
<organism evidence="1 2">
    <name type="scientific">Caenorhabditis auriculariae</name>
    <dbReference type="NCBI Taxonomy" id="2777116"/>
    <lineage>
        <taxon>Eukaryota</taxon>
        <taxon>Metazoa</taxon>
        <taxon>Ecdysozoa</taxon>
        <taxon>Nematoda</taxon>
        <taxon>Chromadorea</taxon>
        <taxon>Rhabditida</taxon>
        <taxon>Rhabditina</taxon>
        <taxon>Rhabditomorpha</taxon>
        <taxon>Rhabditoidea</taxon>
        <taxon>Rhabditidae</taxon>
        <taxon>Peloderinae</taxon>
        <taxon>Caenorhabditis</taxon>
    </lineage>
</organism>